<feature type="domain" description="CRC" evidence="5">
    <location>
        <begin position="133"/>
        <end position="256"/>
    </location>
</feature>
<dbReference type="Proteomes" id="UP000053237">
    <property type="component" value="Unassembled WGS sequence"/>
</dbReference>
<dbReference type="GO" id="GO:0006355">
    <property type="term" value="P:regulation of DNA-templated transcription"/>
    <property type="evidence" value="ECO:0007669"/>
    <property type="project" value="TreeGrafter"/>
</dbReference>
<dbReference type="PANTHER" id="PTHR12446:SF34">
    <property type="entry name" value="PROTEIN LIN-54 HOMOLOG"/>
    <property type="match status" value="1"/>
</dbReference>
<evidence type="ECO:0000259" key="5">
    <source>
        <dbReference type="PROSITE" id="PS51634"/>
    </source>
</evidence>
<dbReference type="PANTHER" id="PTHR12446">
    <property type="entry name" value="TESMIN/TSO1-RELATED"/>
    <property type="match status" value="1"/>
</dbReference>
<keyword evidence="7" id="KW-1185">Reference proteome</keyword>
<dbReference type="PROSITE" id="PS51634">
    <property type="entry name" value="CRC"/>
    <property type="match status" value="1"/>
</dbReference>
<dbReference type="GO" id="GO:0005634">
    <property type="term" value="C:nucleus"/>
    <property type="evidence" value="ECO:0007669"/>
    <property type="project" value="UniProtKB-SubCell"/>
</dbReference>
<dbReference type="InterPro" id="IPR028307">
    <property type="entry name" value="Lin-54_fam"/>
</dbReference>
<dbReference type="SMART" id="SM01114">
    <property type="entry name" value="CXC"/>
    <property type="match status" value="2"/>
</dbReference>
<name>A0A024GRD6_9STRA</name>
<gene>
    <name evidence="6" type="ORF">BN9_103880</name>
</gene>
<accession>A0A024GRD6</accession>
<evidence type="ECO:0000256" key="4">
    <source>
        <dbReference type="SAM" id="MobiDB-lite"/>
    </source>
</evidence>
<organism evidence="6 7">
    <name type="scientific">Albugo candida</name>
    <dbReference type="NCBI Taxonomy" id="65357"/>
    <lineage>
        <taxon>Eukaryota</taxon>
        <taxon>Sar</taxon>
        <taxon>Stramenopiles</taxon>
        <taxon>Oomycota</taxon>
        <taxon>Peronosporomycetes</taxon>
        <taxon>Albuginales</taxon>
        <taxon>Albuginaceae</taxon>
        <taxon>Albugo</taxon>
    </lineage>
</organism>
<dbReference type="OrthoDB" id="6283463at2759"/>
<dbReference type="InterPro" id="IPR033467">
    <property type="entry name" value="Tesmin/TSO1-like_CXC"/>
</dbReference>
<dbReference type="InterPro" id="IPR005172">
    <property type="entry name" value="CRC"/>
</dbReference>
<evidence type="ECO:0000256" key="3">
    <source>
        <dbReference type="ARBA" id="ARBA00023242"/>
    </source>
</evidence>
<comment type="subcellular location">
    <subcellularLocation>
        <location evidence="1">Nucleus</location>
    </subcellularLocation>
</comment>
<keyword evidence="3" id="KW-0539">Nucleus</keyword>
<comment type="similarity">
    <text evidence="2">Belongs to the lin-54 family.</text>
</comment>
<evidence type="ECO:0000313" key="7">
    <source>
        <dbReference type="Proteomes" id="UP000053237"/>
    </source>
</evidence>
<comment type="caution">
    <text evidence="6">The sequence shown here is derived from an EMBL/GenBank/DDBJ whole genome shotgun (WGS) entry which is preliminary data.</text>
</comment>
<evidence type="ECO:0000313" key="6">
    <source>
        <dbReference type="EMBL" id="CCI49134.1"/>
    </source>
</evidence>
<protein>
    <recommendedName>
        <fullName evidence="5">CRC domain-containing protein</fullName>
    </recommendedName>
</protein>
<dbReference type="InParanoid" id="A0A024GRD6"/>
<dbReference type="STRING" id="65357.A0A024GRD6"/>
<sequence length="308" mass="35040">MNADSDPIVDRIEPIKTTTCNPRTPLSTIDLNSQQNTQLPLSKNDRKAPKTLSSTPVDTTDLHHRENRAWLDMLLYLFEKRYGQLSLLPVPILRDNYQQLPDESTNVISAKERSKLQRIQTQAQQVQATSVDSLQICGCKTGCLKMYCVCFSSRGFCHPKCNCEACQNTRGHKRQRVEAIETYLANSPRVFSFASNSMVHSSQAFYQLLPQKSNAVVLRGCRCKKSKCLKKYCECYQNGIPCTSHCRCLECANESNSPLKRETSLADTNLDRISTSKTSERISFPFVQVLVRKNVRKNDIQKSVRLYL</sequence>
<reference evidence="6 7" key="1">
    <citation type="submission" date="2012-05" db="EMBL/GenBank/DDBJ databases">
        <title>Recombination and specialization in a pathogen metapopulation.</title>
        <authorList>
            <person name="Gardiner A."/>
            <person name="Kemen E."/>
            <person name="Schultz-Larsen T."/>
            <person name="MacLean D."/>
            <person name="Van Oosterhout C."/>
            <person name="Jones J.D.G."/>
        </authorList>
    </citation>
    <scope>NUCLEOTIDE SEQUENCE [LARGE SCALE GENOMIC DNA]</scope>
    <source>
        <strain evidence="6 7">Ac Nc2</strain>
    </source>
</reference>
<dbReference type="AlphaFoldDB" id="A0A024GRD6"/>
<evidence type="ECO:0000256" key="2">
    <source>
        <dbReference type="ARBA" id="ARBA00007267"/>
    </source>
</evidence>
<feature type="compositionally biased region" description="Polar residues" evidence="4">
    <location>
        <begin position="16"/>
        <end position="41"/>
    </location>
</feature>
<evidence type="ECO:0000256" key="1">
    <source>
        <dbReference type="ARBA" id="ARBA00004123"/>
    </source>
</evidence>
<dbReference type="EMBL" id="CAIX01000274">
    <property type="protein sequence ID" value="CCI49134.1"/>
    <property type="molecule type" value="Genomic_DNA"/>
</dbReference>
<feature type="region of interest" description="Disordered" evidence="4">
    <location>
        <begin position="1"/>
        <end position="59"/>
    </location>
</feature>
<dbReference type="Pfam" id="PF03638">
    <property type="entry name" value="TCR"/>
    <property type="match status" value="2"/>
</dbReference>
<proteinExistence type="inferred from homology"/>